<feature type="transmembrane region" description="Helical" evidence="6">
    <location>
        <begin position="181"/>
        <end position="209"/>
    </location>
</feature>
<name>A0A1H3A514_9PSED</name>
<dbReference type="Proteomes" id="UP000243778">
    <property type="component" value="Unassembled WGS sequence"/>
</dbReference>
<dbReference type="AlphaFoldDB" id="A0A1H3A514"/>
<evidence type="ECO:0000256" key="1">
    <source>
        <dbReference type="ARBA" id="ARBA00004141"/>
    </source>
</evidence>
<proteinExistence type="predicted"/>
<reference evidence="9" key="1">
    <citation type="submission" date="2016-10" db="EMBL/GenBank/DDBJ databases">
        <authorList>
            <person name="Varghese N."/>
            <person name="Submissions S."/>
        </authorList>
    </citation>
    <scope>NUCLEOTIDE SEQUENCE [LARGE SCALE GENOMIC DNA]</scope>
    <source>
        <strain evidence="9">NRRL B-59562</strain>
    </source>
</reference>
<evidence type="ECO:0000313" key="8">
    <source>
        <dbReference type="EMBL" id="SDX24777.1"/>
    </source>
</evidence>
<evidence type="ECO:0000256" key="3">
    <source>
        <dbReference type="ARBA" id="ARBA00022692"/>
    </source>
</evidence>
<evidence type="ECO:0000259" key="7">
    <source>
        <dbReference type="Pfam" id="PF03600"/>
    </source>
</evidence>
<evidence type="ECO:0000256" key="2">
    <source>
        <dbReference type="ARBA" id="ARBA00022448"/>
    </source>
</evidence>
<feature type="transmembrane region" description="Helical" evidence="6">
    <location>
        <begin position="361"/>
        <end position="381"/>
    </location>
</feature>
<feature type="domain" description="Citrate transporter-like" evidence="7">
    <location>
        <begin position="18"/>
        <end position="364"/>
    </location>
</feature>
<evidence type="ECO:0000256" key="4">
    <source>
        <dbReference type="ARBA" id="ARBA00022989"/>
    </source>
</evidence>
<feature type="transmembrane region" description="Helical" evidence="6">
    <location>
        <begin position="91"/>
        <end position="110"/>
    </location>
</feature>
<feature type="transmembrane region" description="Helical" evidence="6">
    <location>
        <begin position="285"/>
        <end position="303"/>
    </location>
</feature>
<dbReference type="InterPro" id="IPR004680">
    <property type="entry name" value="Cit_transptr-like_dom"/>
</dbReference>
<keyword evidence="2" id="KW-0813">Transport</keyword>
<evidence type="ECO:0000313" key="9">
    <source>
        <dbReference type="Proteomes" id="UP000243778"/>
    </source>
</evidence>
<feature type="transmembrane region" description="Helical" evidence="6">
    <location>
        <begin position="46"/>
        <end position="70"/>
    </location>
</feature>
<feature type="transmembrane region" description="Helical" evidence="6">
    <location>
        <begin position="323"/>
        <end position="349"/>
    </location>
</feature>
<keyword evidence="4 6" id="KW-1133">Transmembrane helix</keyword>
<evidence type="ECO:0000256" key="6">
    <source>
        <dbReference type="SAM" id="Phobius"/>
    </source>
</evidence>
<keyword evidence="9" id="KW-1185">Reference proteome</keyword>
<keyword evidence="5 6" id="KW-0472">Membrane</keyword>
<dbReference type="OrthoDB" id="5460483at2"/>
<protein>
    <submittedName>
        <fullName evidence="8">Di-and tricarboxylate transporter</fullName>
    </submittedName>
</protein>
<keyword evidence="3 6" id="KW-0812">Transmembrane</keyword>
<dbReference type="STRING" id="1007099.SAMN05216287_2578"/>
<dbReference type="EMBL" id="FNNU01000003">
    <property type="protein sequence ID" value="SDX24777.1"/>
    <property type="molecule type" value="Genomic_DNA"/>
</dbReference>
<feature type="transmembrane region" description="Helical" evidence="6">
    <location>
        <begin position="401"/>
        <end position="424"/>
    </location>
</feature>
<comment type="subcellular location">
    <subcellularLocation>
        <location evidence="1">Membrane</location>
        <topology evidence="1">Multi-pass membrane protein</topology>
    </subcellularLocation>
</comment>
<dbReference type="Pfam" id="PF03600">
    <property type="entry name" value="CitMHS"/>
    <property type="match status" value="1"/>
</dbReference>
<dbReference type="PANTHER" id="PTHR10283:SF82">
    <property type="entry name" value="SOLUTE CARRIER FAMILY 13 MEMBER 2"/>
    <property type="match status" value="1"/>
</dbReference>
<feature type="transmembrane region" description="Helical" evidence="6">
    <location>
        <begin position="253"/>
        <end position="273"/>
    </location>
</feature>
<dbReference type="RefSeq" id="WP_090228693.1">
    <property type="nucleotide sequence ID" value="NZ_FNNU01000003.1"/>
</dbReference>
<accession>A0A1H3A514</accession>
<evidence type="ECO:0000256" key="5">
    <source>
        <dbReference type="ARBA" id="ARBA00023136"/>
    </source>
</evidence>
<organism evidence="8 9">
    <name type="scientific">Pseudomonas kuykendallii</name>
    <dbReference type="NCBI Taxonomy" id="1007099"/>
    <lineage>
        <taxon>Bacteria</taxon>
        <taxon>Pseudomonadati</taxon>
        <taxon>Pseudomonadota</taxon>
        <taxon>Gammaproteobacteria</taxon>
        <taxon>Pseudomonadales</taxon>
        <taxon>Pseudomonadaceae</taxon>
        <taxon>Pseudomonas</taxon>
    </lineage>
</organism>
<dbReference type="GO" id="GO:0005886">
    <property type="term" value="C:plasma membrane"/>
    <property type="evidence" value="ECO:0007669"/>
    <property type="project" value="TreeGrafter"/>
</dbReference>
<sequence>MDIQLLLTAAVVALTIGLWATAKLPEYLTALLFFAAAMLLQLAPPGLIFSGFASGAFWLVLSGFVLGLAIQRTGLADRCARALASRLSGSYVRMVFGVIGLCYALALVMPSSMGRIALLMPIVLALADRTGLVEGRRGRLGLALAVGVATFQLSCSILPANVPNLVMVGAIESSYGLHLSYLSYLMLHGPVLGVLKALALGGCVCALFADRLDRRVEPEAGPPLSRDEKRLALLLAITVGLWVSDSLHGISPAWIGLLAACFCLLPRIGFVSAEEFGSKVNHRTALYVAAILGLAALVGQSGLGRMIGDALLAWLPLDPATPLRSFLSIVGLSSVLNFVVTANGVPAMFTPMAQSLVDASGFPLLGVLMIQVIGFATPLLPYQAPPIIVAMALGKVPLRHALRLCLALAALTFALLVPLDYLWFSMLGWLS</sequence>
<dbReference type="PANTHER" id="PTHR10283">
    <property type="entry name" value="SOLUTE CARRIER FAMILY 13 MEMBER"/>
    <property type="match status" value="1"/>
</dbReference>
<feature type="transmembrane region" description="Helical" evidence="6">
    <location>
        <begin position="140"/>
        <end position="161"/>
    </location>
</feature>
<dbReference type="GO" id="GO:0022857">
    <property type="term" value="F:transmembrane transporter activity"/>
    <property type="evidence" value="ECO:0007669"/>
    <property type="project" value="TreeGrafter"/>
</dbReference>
<gene>
    <name evidence="8" type="ORF">SAMN05216287_2578</name>
</gene>
<feature type="transmembrane region" description="Helical" evidence="6">
    <location>
        <begin position="116"/>
        <end position="133"/>
    </location>
</feature>